<organism evidence="1 2">
    <name type="scientific">Dictyostelium firmibasis</name>
    <dbReference type="NCBI Taxonomy" id="79012"/>
    <lineage>
        <taxon>Eukaryota</taxon>
        <taxon>Amoebozoa</taxon>
        <taxon>Evosea</taxon>
        <taxon>Eumycetozoa</taxon>
        <taxon>Dictyostelia</taxon>
        <taxon>Dictyosteliales</taxon>
        <taxon>Dictyosteliaceae</taxon>
        <taxon>Dictyostelium</taxon>
    </lineage>
</organism>
<reference evidence="1 2" key="1">
    <citation type="submission" date="2023-11" db="EMBL/GenBank/DDBJ databases">
        <title>Dfirmibasis_genome.</title>
        <authorList>
            <person name="Edelbroek B."/>
            <person name="Kjellin J."/>
            <person name="Jerlstrom-Hultqvist J."/>
            <person name="Soderbom F."/>
        </authorList>
    </citation>
    <scope>NUCLEOTIDE SEQUENCE [LARGE SCALE GENOMIC DNA]</scope>
    <source>
        <strain evidence="1 2">TNS-C-14</strain>
    </source>
</reference>
<dbReference type="Proteomes" id="UP001344447">
    <property type="component" value="Unassembled WGS sequence"/>
</dbReference>
<name>A0AAN7U2P5_9MYCE</name>
<sequence>MGNAPSKSETTCDNSMNINFNISSDNKISYQFYTKEAESNPIDSVSSVYFHKTT</sequence>
<accession>A0AAN7U2P5</accession>
<gene>
    <name evidence="1" type="ORF">RB653_000104</name>
</gene>
<evidence type="ECO:0000313" key="2">
    <source>
        <dbReference type="Proteomes" id="UP001344447"/>
    </source>
</evidence>
<dbReference type="AlphaFoldDB" id="A0AAN7U2P5"/>
<comment type="caution">
    <text evidence="1">The sequence shown here is derived from an EMBL/GenBank/DDBJ whole genome shotgun (WGS) entry which is preliminary data.</text>
</comment>
<proteinExistence type="predicted"/>
<evidence type="ECO:0000313" key="1">
    <source>
        <dbReference type="EMBL" id="KAK5580091.1"/>
    </source>
</evidence>
<keyword evidence="2" id="KW-1185">Reference proteome</keyword>
<dbReference type="EMBL" id="JAVFKY010000002">
    <property type="protein sequence ID" value="KAK5580091.1"/>
    <property type="molecule type" value="Genomic_DNA"/>
</dbReference>
<protein>
    <submittedName>
        <fullName evidence="1">Uncharacterized protein</fullName>
    </submittedName>
</protein>